<dbReference type="CDD" id="cd00093">
    <property type="entry name" value="HTH_XRE"/>
    <property type="match status" value="1"/>
</dbReference>
<protein>
    <submittedName>
        <fullName evidence="2">Putative zinc finger/helix-turn-helix protein, YgiT family</fullName>
    </submittedName>
</protein>
<dbReference type="Gene3D" id="1.10.260.40">
    <property type="entry name" value="lambda repressor-like DNA-binding domains"/>
    <property type="match status" value="1"/>
</dbReference>
<organism evidence="2 3">
    <name type="scientific">Bordetella ansorpii</name>
    <dbReference type="NCBI Taxonomy" id="288768"/>
    <lineage>
        <taxon>Bacteria</taxon>
        <taxon>Pseudomonadati</taxon>
        <taxon>Pseudomonadota</taxon>
        <taxon>Betaproteobacteria</taxon>
        <taxon>Burkholderiales</taxon>
        <taxon>Alcaligenaceae</taxon>
        <taxon>Bordetella</taxon>
    </lineage>
</organism>
<dbReference type="InterPro" id="IPR001387">
    <property type="entry name" value="Cro/C1-type_HTH"/>
</dbReference>
<sequence length="143" mass="16456">MYHYTESGLQNVWLLNGYTIREFDGEDAVSITDADELHRVIGRALACKPFLTGTELRFLRKELGLSQKRLGDMLGSTEQTVSLWERKGKMPKGLDRIVRALYLEHLDGNVKIQAMIERLIELDFHDEERLVFEDTTSGWKKAA</sequence>
<dbReference type="AlphaFoldDB" id="A0A157NF00"/>
<dbReference type="RefSeq" id="WP_066413632.1">
    <property type="nucleotide sequence ID" value="NZ_FKBS01000014.1"/>
</dbReference>
<evidence type="ECO:0000259" key="1">
    <source>
        <dbReference type="PROSITE" id="PS50943"/>
    </source>
</evidence>
<dbReference type="Pfam" id="PF01381">
    <property type="entry name" value="HTH_3"/>
    <property type="match status" value="1"/>
</dbReference>
<dbReference type="SMART" id="SM00530">
    <property type="entry name" value="HTH_XRE"/>
    <property type="match status" value="1"/>
</dbReference>
<proteinExistence type="predicted"/>
<gene>
    <name evidence="2" type="ORF">SAMEA1982600_01603</name>
</gene>
<dbReference type="EMBL" id="FKBS01000014">
    <property type="protein sequence ID" value="SAI19620.1"/>
    <property type="molecule type" value="Genomic_DNA"/>
</dbReference>
<evidence type="ECO:0000313" key="2">
    <source>
        <dbReference type="EMBL" id="SAI19620.1"/>
    </source>
</evidence>
<dbReference type="GO" id="GO:0003677">
    <property type="term" value="F:DNA binding"/>
    <property type="evidence" value="ECO:0007669"/>
    <property type="project" value="InterPro"/>
</dbReference>
<name>A0A157NF00_9BORD</name>
<reference evidence="2 3" key="1">
    <citation type="submission" date="2016-03" db="EMBL/GenBank/DDBJ databases">
        <authorList>
            <consortium name="Pathogen Informatics"/>
        </authorList>
    </citation>
    <scope>NUCLEOTIDE SEQUENCE [LARGE SCALE GENOMIC DNA]</scope>
    <source>
        <strain evidence="2 3">NCTC13364</strain>
    </source>
</reference>
<feature type="domain" description="HTH cro/C1-type" evidence="1">
    <location>
        <begin position="56"/>
        <end position="86"/>
    </location>
</feature>
<dbReference type="Proteomes" id="UP000077037">
    <property type="component" value="Unassembled WGS sequence"/>
</dbReference>
<dbReference type="OrthoDB" id="7365244at2"/>
<evidence type="ECO:0000313" key="3">
    <source>
        <dbReference type="Proteomes" id="UP000077037"/>
    </source>
</evidence>
<dbReference type="SUPFAM" id="SSF47413">
    <property type="entry name" value="lambda repressor-like DNA-binding domains"/>
    <property type="match status" value="1"/>
</dbReference>
<accession>A0A157NF00</accession>
<dbReference type="PROSITE" id="PS50943">
    <property type="entry name" value="HTH_CROC1"/>
    <property type="match status" value="1"/>
</dbReference>
<dbReference type="InterPro" id="IPR010982">
    <property type="entry name" value="Lambda_DNA-bd_dom_sf"/>
</dbReference>